<keyword evidence="2" id="KW-1185">Reference proteome</keyword>
<protein>
    <submittedName>
        <fullName evidence="1">Uncharacterized protein</fullName>
    </submittedName>
</protein>
<proteinExistence type="predicted"/>
<evidence type="ECO:0000313" key="2">
    <source>
        <dbReference type="Proteomes" id="UP000226037"/>
    </source>
</evidence>
<dbReference type="Proteomes" id="UP000226037">
    <property type="component" value="Segment"/>
</dbReference>
<reference evidence="2" key="1">
    <citation type="submission" date="2017-08" db="EMBL/GenBank/DDBJ databases">
        <authorList>
            <person name="de Groot N.N."/>
        </authorList>
    </citation>
    <scope>NUCLEOTIDE SEQUENCE [LARGE SCALE GENOMIC DNA]</scope>
</reference>
<accession>A0A249XSU6</accession>
<evidence type="ECO:0000313" key="1">
    <source>
        <dbReference type="EMBL" id="ASZ74813.1"/>
    </source>
</evidence>
<dbReference type="EMBL" id="MF668280">
    <property type="protein sequence ID" value="ASZ74813.1"/>
    <property type="molecule type" value="Genomic_DNA"/>
</dbReference>
<organism evidence="1 2">
    <name type="scientific">Mycobacterium phage Phabba</name>
    <dbReference type="NCBI Taxonomy" id="2027899"/>
    <lineage>
        <taxon>Viruses</taxon>
        <taxon>Duplodnaviria</taxon>
        <taxon>Heunggongvirae</taxon>
        <taxon>Uroviricota</taxon>
        <taxon>Caudoviricetes</taxon>
        <taxon>Ceeclamvirinae</taxon>
        <taxon>Myrnavirus</taxon>
        <taxon>Myrnavirus phabba</taxon>
        <taxon>Myranavirus phabba</taxon>
    </lineage>
</organism>
<name>A0A249XSU6_9CAUD</name>
<sequence>MSDRLIFEADVKAVKDVLYRHIRSDLYQGHYVIPDGHLIDLEDELARLLSESRPKPKPQWRKPTGIPVLFGDDVFQITGRGLVVALKMDTRQPVTDVSVGDLVRFHPSTKTSGMNENARIVPEVDPAKVYEIRGIEIQGSGSNGLRGLLVKPVARELT</sequence>
<gene>
    <name evidence="1" type="ORF">SEA_PHABBA_276</name>
</gene>